<feature type="binding site" evidence="9">
    <location>
        <position position="104"/>
    </location>
    <ligand>
        <name>D-ribulose 5-phosphate</name>
        <dbReference type="ChEBI" id="CHEBI:58121"/>
    </ligand>
</feature>
<dbReference type="EMBL" id="VKAC01000003">
    <property type="protein sequence ID" value="TXR57077.1"/>
    <property type="molecule type" value="Genomic_DNA"/>
</dbReference>
<evidence type="ECO:0000256" key="4">
    <source>
        <dbReference type="ARBA" id="ARBA00011738"/>
    </source>
</evidence>
<dbReference type="PIRSF" id="PIRSF005384">
    <property type="entry name" value="RpiB_LacA_B"/>
    <property type="match status" value="1"/>
</dbReference>
<dbReference type="Gene3D" id="3.40.1400.10">
    <property type="entry name" value="Sugar-phosphate isomerase, RpiB/LacA/LacB"/>
    <property type="match status" value="1"/>
</dbReference>
<evidence type="ECO:0000256" key="3">
    <source>
        <dbReference type="ARBA" id="ARBA00008754"/>
    </source>
</evidence>
<proteinExistence type="inferred from homology"/>
<dbReference type="NCBIfam" id="TIGR02133">
    <property type="entry name" value="RPI_actino"/>
    <property type="match status" value="1"/>
</dbReference>
<reference evidence="10 11" key="1">
    <citation type="submission" date="2019-07" db="EMBL/GenBank/DDBJ databases">
        <title>Quadrisphaera sp. strain DD2A genome sequencing and assembly.</title>
        <authorList>
            <person name="Kim I."/>
        </authorList>
    </citation>
    <scope>NUCLEOTIDE SEQUENCE [LARGE SCALE GENOMIC DNA]</scope>
    <source>
        <strain evidence="10 11">DD2A</strain>
    </source>
</reference>
<dbReference type="Pfam" id="PF02502">
    <property type="entry name" value="LacAB_rpiB"/>
    <property type="match status" value="1"/>
</dbReference>
<comment type="catalytic activity">
    <reaction evidence="1">
        <text>aldehydo-D-ribose 5-phosphate = D-ribulose 5-phosphate</text>
        <dbReference type="Rhea" id="RHEA:14657"/>
        <dbReference type="ChEBI" id="CHEBI:58121"/>
        <dbReference type="ChEBI" id="CHEBI:58273"/>
        <dbReference type="EC" id="5.3.1.6"/>
    </reaction>
</comment>
<comment type="subunit">
    <text evidence="4">Homodimer.</text>
</comment>
<evidence type="ECO:0000313" key="11">
    <source>
        <dbReference type="Proteomes" id="UP000321234"/>
    </source>
</evidence>
<evidence type="ECO:0000256" key="7">
    <source>
        <dbReference type="ARBA" id="ARBA00023235"/>
    </source>
</evidence>
<comment type="similarity">
    <text evidence="3">Belongs to the LacAB/RpiB family.</text>
</comment>
<gene>
    <name evidence="10" type="ORF">FMM08_06275</name>
</gene>
<dbReference type="AlphaFoldDB" id="A0A5C8ZGZ0"/>
<feature type="binding site" evidence="9">
    <location>
        <position position="138"/>
    </location>
    <ligand>
        <name>D-ribulose 5-phosphate</name>
        <dbReference type="ChEBI" id="CHEBI:58121"/>
    </ligand>
</feature>
<name>A0A5C8ZGZ0_9ACTN</name>
<feature type="binding site" evidence="9">
    <location>
        <position position="114"/>
    </location>
    <ligand>
        <name>D-ribulose 5-phosphate</name>
        <dbReference type="ChEBI" id="CHEBI:58121"/>
    </ligand>
</feature>
<dbReference type="SUPFAM" id="SSF89623">
    <property type="entry name" value="Ribose/Galactose isomerase RpiB/AlsB"/>
    <property type="match status" value="1"/>
</dbReference>
<evidence type="ECO:0000256" key="6">
    <source>
        <dbReference type="ARBA" id="ARBA00014007"/>
    </source>
</evidence>
<feature type="binding site" evidence="9">
    <location>
        <position position="142"/>
    </location>
    <ligand>
        <name>D-ribulose 5-phosphate</name>
        <dbReference type="ChEBI" id="CHEBI:58121"/>
    </ligand>
</feature>
<dbReference type="PANTHER" id="PTHR30345">
    <property type="entry name" value="RIBOSE-5-PHOSPHATE ISOMERASE B"/>
    <property type="match status" value="1"/>
</dbReference>
<dbReference type="OrthoDB" id="1778624at2"/>
<dbReference type="InterPro" id="IPR011860">
    <property type="entry name" value="Rib-5-P_Isoase_Actino"/>
</dbReference>
<comment type="pathway">
    <text evidence="2">Carbohydrate degradation; pentose phosphate pathway; D-ribose 5-phosphate from D-ribulose 5-phosphate (non-oxidative stage): step 1/1.</text>
</comment>
<evidence type="ECO:0000256" key="1">
    <source>
        <dbReference type="ARBA" id="ARBA00001713"/>
    </source>
</evidence>
<accession>A0A5C8ZGZ0</accession>
<keyword evidence="11" id="KW-1185">Reference proteome</keyword>
<evidence type="ECO:0000313" key="10">
    <source>
        <dbReference type="EMBL" id="TXR57077.1"/>
    </source>
</evidence>
<feature type="binding site" evidence="9">
    <location>
        <begin position="8"/>
        <end position="9"/>
    </location>
    <ligand>
        <name>D-ribulose 5-phosphate</name>
        <dbReference type="ChEBI" id="CHEBI:58121"/>
    </ligand>
</feature>
<dbReference type="Proteomes" id="UP000321234">
    <property type="component" value="Unassembled WGS sequence"/>
</dbReference>
<dbReference type="GO" id="GO:0019316">
    <property type="term" value="P:D-allose catabolic process"/>
    <property type="evidence" value="ECO:0007669"/>
    <property type="project" value="TreeGrafter"/>
</dbReference>
<organism evidence="10 11">
    <name type="scientific">Quadrisphaera setariae</name>
    <dbReference type="NCBI Taxonomy" id="2593304"/>
    <lineage>
        <taxon>Bacteria</taxon>
        <taxon>Bacillati</taxon>
        <taxon>Actinomycetota</taxon>
        <taxon>Actinomycetes</taxon>
        <taxon>Kineosporiales</taxon>
        <taxon>Kineosporiaceae</taxon>
        <taxon>Quadrisphaera</taxon>
    </lineage>
</organism>
<evidence type="ECO:0000256" key="9">
    <source>
        <dbReference type="PIRSR" id="PIRSR005384-2"/>
    </source>
</evidence>
<protein>
    <recommendedName>
        <fullName evidence="6">Ribose-5-phosphate isomerase B</fullName>
        <ecNumber evidence="5">5.3.1.6</ecNumber>
    </recommendedName>
    <alternativeName>
        <fullName evidence="8">Phosphoriboisomerase B</fullName>
    </alternativeName>
</protein>
<keyword evidence="7 10" id="KW-0413">Isomerase</keyword>
<evidence type="ECO:0000256" key="2">
    <source>
        <dbReference type="ARBA" id="ARBA00004988"/>
    </source>
</evidence>
<dbReference type="EC" id="5.3.1.6" evidence="5"/>
<evidence type="ECO:0000256" key="8">
    <source>
        <dbReference type="ARBA" id="ARBA00032117"/>
    </source>
</evidence>
<dbReference type="GO" id="GO:0009052">
    <property type="term" value="P:pentose-phosphate shunt, non-oxidative branch"/>
    <property type="evidence" value="ECO:0007669"/>
    <property type="project" value="TreeGrafter"/>
</dbReference>
<evidence type="ECO:0000256" key="5">
    <source>
        <dbReference type="ARBA" id="ARBA00011959"/>
    </source>
</evidence>
<dbReference type="InterPro" id="IPR003500">
    <property type="entry name" value="RpiB_LacA_LacB"/>
</dbReference>
<dbReference type="PANTHER" id="PTHR30345:SF0">
    <property type="entry name" value="DNA DAMAGE-REPAIR_TOLERATION PROTEIN DRT102"/>
    <property type="match status" value="1"/>
</dbReference>
<comment type="caution">
    <text evidence="10">The sequence shown here is derived from an EMBL/GenBank/DDBJ whole genome shotgun (WGS) entry which is preliminary data.</text>
</comment>
<dbReference type="NCBIfam" id="TIGR00689">
    <property type="entry name" value="rpiB_lacA_lacB"/>
    <property type="match status" value="1"/>
</dbReference>
<sequence>MRVHIASDHAAFELKQHLVQHLSATEHEVVDHGPAAYDALDDYPDFCIPAALGVRADVRAGVPALGIVLGGSGNGEQLAANRVPGIRAALAWSLETAQLARQHNDAHIVSVGARMHSLEDATAIVDAFLATPFSGDERHQRRLDLMTAWEAEHLTER</sequence>
<dbReference type="NCBIfam" id="NF004051">
    <property type="entry name" value="PRK05571.1"/>
    <property type="match status" value="1"/>
</dbReference>
<dbReference type="InterPro" id="IPR036569">
    <property type="entry name" value="RpiB_LacA_LacB_sf"/>
</dbReference>
<feature type="binding site" evidence="9">
    <location>
        <begin position="71"/>
        <end position="75"/>
    </location>
    <ligand>
        <name>D-ribulose 5-phosphate</name>
        <dbReference type="ChEBI" id="CHEBI:58121"/>
    </ligand>
</feature>
<dbReference type="RefSeq" id="WP_147925498.1">
    <property type="nucleotide sequence ID" value="NZ_VKAC01000003.1"/>
</dbReference>
<dbReference type="GO" id="GO:0004751">
    <property type="term" value="F:ribose-5-phosphate isomerase activity"/>
    <property type="evidence" value="ECO:0007669"/>
    <property type="project" value="UniProtKB-EC"/>
</dbReference>